<dbReference type="Gene3D" id="1.10.555.10">
    <property type="entry name" value="Rho GTPase activation protein"/>
    <property type="match status" value="1"/>
</dbReference>
<dbReference type="InterPro" id="IPR013783">
    <property type="entry name" value="Ig-like_fold"/>
</dbReference>
<feature type="compositionally biased region" description="Polar residues" evidence="2">
    <location>
        <begin position="488"/>
        <end position="498"/>
    </location>
</feature>
<dbReference type="SUPFAM" id="SSF50729">
    <property type="entry name" value="PH domain-like"/>
    <property type="match status" value="1"/>
</dbReference>
<dbReference type="SUPFAM" id="SSF48350">
    <property type="entry name" value="GTPase activation domain, GAP"/>
    <property type="match status" value="1"/>
</dbReference>
<dbReference type="SUPFAM" id="SSF48726">
    <property type="entry name" value="Immunoglobulin"/>
    <property type="match status" value="2"/>
</dbReference>
<dbReference type="InterPro" id="IPR000198">
    <property type="entry name" value="RhoGAP_dom"/>
</dbReference>
<dbReference type="Pfam" id="PF13927">
    <property type="entry name" value="Ig_3"/>
    <property type="match status" value="2"/>
</dbReference>
<reference evidence="5" key="2">
    <citation type="journal article" date="2023" name="Infect Dis Poverty">
        <title>Chromosome-scale genome of the human blood fluke Schistosoma mekongi and its implications for public health.</title>
        <authorList>
            <person name="Zhou M."/>
            <person name="Xu L."/>
            <person name="Xu D."/>
            <person name="Chen W."/>
            <person name="Khan J."/>
            <person name="Hu Y."/>
            <person name="Huang H."/>
            <person name="Wei H."/>
            <person name="Zhang Y."/>
            <person name="Chusongsang P."/>
            <person name="Tanasarnprasert K."/>
            <person name="Hu X."/>
            <person name="Limpanont Y."/>
            <person name="Lv Z."/>
        </authorList>
    </citation>
    <scope>NUCLEOTIDE SEQUENCE</scope>
    <source>
        <strain evidence="5">LV_2022a</strain>
    </source>
</reference>
<feature type="compositionally biased region" description="Polar residues" evidence="2">
    <location>
        <begin position="44"/>
        <end position="53"/>
    </location>
</feature>
<dbReference type="Pfam" id="PF19057">
    <property type="entry name" value="PH_19"/>
    <property type="match status" value="1"/>
</dbReference>
<dbReference type="SMART" id="SM00324">
    <property type="entry name" value="RhoGAP"/>
    <property type="match status" value="1"/>
</dbReference>
<gene>
    <name evidence="5" type="ORF">MN116_002970</name>
</gene>
<evidence type="ECO:0000313" key="6">
    <source>
        <dbReference type="Proteomes" id="UP001292079"/>
    </source>
</evidence>
<evidence type="ECO:0008006" key="7">
    <source>
        <dbReference type="Google" id="ProtNLM"/>
    </source>
</evidence>
<keyword evidence="1" id="KW-0343">GTPase activation</keyword>
<dbReference type="SUPFAM" id="SSF49562">
    <property type="entry name" value="C2 domain (Calcium/lipid-binding domain, CaLB)"/>
    <property type="match status" value="1"/>
</dbReference>
<dbReference type="InterPro" id="IPR035892">
    <property type="entry name" value="C2_domain_sf"/>
</dbReference>
<dbReference type="Pfam" id="PF00620">
    <property type="entry name" value="RhoGAP"/>
    <property type="match status" value="1"/>
</dbReference>
<dbReference type="GO" id="GO:0007165">
    <property type="term" value="P:signal transduction"/>
    <property type="evidence" value="ECO:0007669"/>
    <property type="project" value="InterPro"/>
</dbReference>
<dbReference type="SMART" id="SM00408">
    <property type="entry name" value="IGc2"/>
    <property type="match status" value="2"/>
</dbReference>
<dbReference type="EMBL" id="JALJAT010000002">
    <property type="protein sequence ID" value="KAK4473618.1"/>
    <property type="molecule type" value="Genomic_DNA"/>
</dbReference>
<dbReference type="GO" id="GO:0005096">
    <property type="term" value="F:GTPase activator activity"/>
    <property type="evidence" value="ECO:0007669"/>
    <property type="project" value="UniProtKB-KW"/>
</dbReference>
<dbReference type="CDD" id="cd00096">
    <property type="entry name" value="Ig"/>
    <property type="match status" value="1"/>
</dbReference>
<dbReference type="Proteomes" id="UP001292079">
    <property type="component" value="Unassembled WGS sequence"/>
</dbReference>
<dbReference type="GO" id="GO:0016020">
    <property type="term" value="C:membrane"/>
    <property type="evidence" value="ECO:0007669"/>
    <property type="project" value="TreeGrafter"/>
</dbReference>
<feature type="domain" description="Ig-like" evidence="4">
    <location>
        <begin position="1139"/>
        <end position="1247"/>
    </location>
</feature>
<dbReference type="SMART" id="SM00233">
    <property type="entry name" value="PH"/>
    <property type="match status" value="1"/>
</dbReference>
<feature type="region of interest" description="Disordered" evidence="2">
    <location>
        <begin position="487"/>
        <end position="506"/>
    </location>
</feature>
<protein>
    <recommendedName>
        <fullName evidence="7">Active breakpoint cluster region-related protein</fullName>
    </recommendedName>
</protein>
<sequence>MHFESKHTSNISTLPTKESEGEYKKKYGNITIYRENSLGALDDNGTSGEQSKSPHSKDAEEVTGYFIRSLGPTNILKIPQESISRRFSAKESTDQLRFIPVNVKFLSTSLRSDSSDKAVHKLPSQDESCLISENEQNKALNQDDSLDNNENINKIRSHLNYLHKQESQHLKILEQIKKSLDFIKQKRSLSEIKAIRSSVSSIETIQRKFIHELKVCLENGDIQYVHFLDPFKLLISRQTEISNYVNRISKILHSLKHDRPDSPDNVSRLCAIIVLLLDADSIHYPELQEIYKRLMEESLNLNNGKEDKTTHDTDRLIMHSLVVELTNKTNSRKLRYLFLFKDVLICAKLKFPVSSRQKLLNDNTSLSESRFRRKRSEKLSTTGYELEMKWSIPLDEINLLTNSRVGNDDRGRLQNQRNLDELKGMVRNLRLTMNRSSEEGKLVLETPQLILPIADKLGHVHNILLSTERERVHWRSALEQLLDKPLYSANSSDTPKSSNPEKRSVDYLHPISRNRTSSVGDLSDRLKKYKHMITLNKIGFALIGEDEPITGFIKTTIHGIHGLDEKKSYHVRIEVDSYGQYEEVARTRVLQQTNPQWEQSFDLEVDGAWTMCFILYVHQEMLAELEVPLGLETLKGNSQINMKTLTNENPPRELVFLVSLEYVDQLNCNKNRRSEIRGNLFGRRLEELIKVSSCSDNDVITTKHKSEAFIPRFVTACVEEIERRGLLEVGIYRLCGSNDDIRALQNEFNESCTLATRRLSLVELPVITSLLKQFFQHLPESLIDHKATLALLHAVEIPEESVRLETIKDILVELPTPNLETFNYLANHLVTVSSYKMQNKMDLGNLSLIWSFTLFECISENLQSTKTKESTTKSSSCQLDAVQRQAAYGFQQAKALNCILTSIKSGKLTIPFHDNITDRIETAVVQEKGTAYLNCTAVIEEQQESQISWYRTVDKQQISSGSTLKDPVRRGPHGVSKYAVRFLPGRPNYAPNMAGIDVNKLRTYQLIVRFVDINDADTQFKCVIELRTTPVNQWPVAYGNIIVKRAPEILPGLTSKIVTEGDSLTLVCRAQGSPPPMISWTRANGRPLSLPGSPQRIYNSTLYIPHVDRYDRGVYRCYAVNNVAGSAEYDVMVEVNYAPHVREARFKGAYGQAPDGNYDMTLECIVNGYPDPDLLWYNGIYDPITNNKPLFDNNRYELEKAQSYGAAGTNVTDVFSTLLIRNVRVGDYGNYSCRAENKYGSNFVVLSLFYQSICQGAYCPMLGAVSLEARVNEDGTSVIN</sequence>
<evidence type="ECO:0000256" key="2">
    <source>
        <dbReference type="SAM" id="MobiDB-lite"/>
    </source>
</evidence>
<dbReference type="InterPro" id="IPR011993">
    <property type="entry name" value="PH-like_dom_sf"/>
</dbReference>
<evidence type="ECO:0000313" key="5">
    <source>
        <dbReference type="EMBL" id="KAK4473618.1"/>
    </source>
</evidence>
<keyword evidence="6" id="KW-1185">Reference proteome</keyword>
<dbReference type="InterPro" id="IPR007110">
    <property type="entry name" value="Ig-like_dom"/>
</dbReference>
<dbReference type="Gene3D" id="2.30.29.30">
    <property type="entry name" value="Pleckstrin-homology domain (PH domain)/Phosphotyrosine-binding domain (PTB)"/>
    <property type="match status" value="1"/>
</dbReference>
<evidence type="ECO:0000256" key="1">
    <source>
        <dbReference type="ARBA" id="ARBA00022468"/>
    </source>
</evidence>
<dbReference type="PROSITE" id="PS50238">
    <property type="entry name" value="RHOGAP"/>
    <property type="match status" value="1"/>
</dbReference>
<evidence type="ECO:0000259" key="4">
    <source>
        <dbReference type="PROSITE" id="PS50835"/>
    </source>
</evidence>
<feature type="region of interest" description="Disordered" evidence="2">
    <location>
        <begin position="39"/>
        <end position="60"/>
    </location>
</feature>
<feature type="domain" description="Rho-GAP" evidence="3">
    <location>
        <begin position="683"/>
        <end position="890"/>
    </location>
</feature>
<dbReference type="InterPro" id="IPR008936">
    <property type="entry name" value="Rho_GTPase_activation_prot"/>
</dbReference>
<reference evidence="5" key="1">
    <citation type="submission" date="2022-04" db="EMBL/GenBank/DDBJ databases">
        <authorList>
            <person name="Xu L."/>
            <person name="Lv Z."/>
        </authorList>
    </citation>
    <scope>NUCLEOTIDE SEQUENCE</scope>
    <source>
        <strain evidence="5">LV_2022a</strain>
    </source>
</reference>
<dbReference type="Gene3D" id="2.60.40.10">
    <property type="entry name" value="Immunoglobulins"/>
    <property type="match status" value="2"/>
</dbReference>
<dbReference type="SMART" id="SM00409">
    <property type="entry name" value="IG"/>
    <property type="match status" value="3"/>
</dbReference>
<dbReference type="InterPro" id="IPR001849">
    <property type="entry name" value="PH_domain"/>
</dbReference>
<dbReference type="InterPro" id="IPR036179">
    <property type="entry name" value="Ig-like_dom_sf"/>
</dbReference>
<dbReference type="PANTHER" id="PTHR23182">
    <property type="entry name" value="BREAKPOINT CLUSTER REGION PROTEIN BCR"/>
    <property type="match status" value="1"/>
</dbReference>
<name>A0AAE2D6U0_SCHME</name>
<comment type="caution">
    <text evidence="5">The sequence shown here is derived from an EMBL/GenBank/DDBJ whole genome shotgun (WGS) entry which is preliminary data.</text>
</comment>
<dbReference type="PANTHER" id="PTHR23182:SF1">
    <property type="entry name" value="RHO GTPASE ACTIVATING PROTEIN AT 1A, ISOFORM E"/>
    <property type="match status" value="1"/>
</dbReference>
<accession>A0AAE2D6U0</accession>
<organism evidence="5 6">
    <name type="scientific">Schistosoma mekongi</name>
    <name type="common">Parasitic worm</name>
    <dbReference type="NCBI Taxonomy" id="38744"/>
    <lineage>
        <taxon>Eukaryota</taxon>
        <taxon>Metazoa</taxon>
        <taxon>Spiralia</taxon>
        <taxon>Lophotrochozoa</taxon>
        <taxon>Platyhelminthes</taxon>
        <taxon>Trematoda</taxon>
        <taxon>Digenea</taxon>
        <taxon>Strigeidida</taxon>
        <taxon>Schistosomatoidea</taxon>
        <taxon>Schistosomatidae</taxon>
        <taxon>Schistosoma</taxon>
    </lineage>
</organism>
<dbReference type="AlphaFoldDB" id="A0AAE2D6U0"/>
<feature type="domain" description="Ig-like" evidence="4">
    <location>
        <begin position="1047"/>
        <end position="1136"/>
    </location>
</feature>
<dbReference type="PROSITE" id="PS50835">
    <property type="entry name" value="IG_LIKE"/>
    <property type="match status" value="2"/>
</dbReference>
<feature type="region of interest" description="Disordered" evidence="2">
    <location>
        <begin position="1"/>
        <end position="20"/>
    </location>
</feature>
<proteinExistence type="predicted"/>
<dbReference type="InterPro" id="IPR037769">
    <property type="entry name" value="Abr/Bcr"/>
</dbReference>
<dbReference type="InterPro" id="IPR003599">
    <property type="entry name" value="Ig_sub"/>
</dbReference>
<dbReference type="InterPro" id="IPR003598">
    <property type="entry name" value="Ig_sub2"/>
</dbReference>
<evidence type="ECO:0000259" key="3">
    <source>
        <dbReference type="PROSITE" id="PS50238"/>
    </source>
</evidence>
<dbReference type="CDD" id="cd00159">
    <property type="entry name" value="RhoGAP"/>
    <property type="match status" value="1"/>
</dbReference>